<accession>A0A267FNW0</accession>
<dbReference type="Proteomes" id="UP000215902">
    <property type="component" value="Unassembled WGS sequence"/>
</dbReference>
<organism evidence="2 3">
    <name type="scientific">Macrostomum lignano</name>
    <dbReference type="NCBI Taxonomy" id="282301"/>
    <lineage>
        <taxon>Eukaryota</taxon>
        <taxon>Metazoa</taxon>
        <taxon>Spiralia</taxon>
        <taxon>Lophotrochozoa</taxon>
        <taxon>Platyhelminthes</taxon>
        <taxon>Rhabditophora</taxon>
        <taxon>Macrostomorpha</taxon>
        <taxon>Macrostomida</taxon>
        <taxon>Macrostomidae</taxon>
        <taxon>Macrostomum</taxon>
    </lineage>
</organism>
<feature type="region of interest" description="Disordered" evidence="1">
    <location>
        <begin position="9"/>
        <end position="97"/>
    </location>
</feature>
<reference evidence="2 3" key="1">
    <citation type="submission" date="2017-06" db="EMBL/GenBank/DDBJ databases">
        <title>A platform for efficient transgenesis in Macrostomum lignano, a flatworm model organism for stem cell research.</title>
        <authorList>
            <person name="Berezikov E."/>
        </authorList>
    </citation>
    <scope>NUCLEOTIDE SEQUENCE [LARGE SCALE GENOMIC DNA]</scope>
    <source>
        <strain evidence="2">DV1</strain>
        <tissue evidence="2">Whole organism</tissue>
    </source>
</reference>
<proteinExistence type="predicted"/>
<dbReference type="AlphaFoldDB" id="A0A267FNW0"/>
<keyword evidence="3" id="KW-1185">Reference proteome</keyword>
<name>A0A267FNW0_9PLAT</name>
<protein>
    <submittedName>
        <fullName evidence="2">Uncharacterized protein</fullName>
    </submittedName>
</protein>
<feature type="compositionally biased region" description="Basic and acidic residues" evidence="1">
    <location>
        <begin position="9"/>
        <end position="25"/>
    </location>
</feature>
<evidence type="ECO:0000256" key="1">
    <source>
        <dbReference type="SAM" id="MobiDB-lite"/>
    </source>
</evidence>
<feature type="compositionally biased region" description="Basic residues" evidence="1">
    <location>
        <begin position="88"/>
        <end position="97"/>
    </location>
</feature>
<evidence type="ECO:0000313" key="3">
    <source>
        <dbReference type="Proteomes" id="UP000215902"/>
    </source>
</evidence>
<evidence type="ECO:0000313" key="2">
    <source>
        <dbReference type="EMBL" id="PAA75488.1"/>
    </source>
</evidence>
<feature type="compositionally biased region" description="Low complexity" evidence="1">
    <location>
        <begin position="63"/>
        <end position="74"/>
    </location>
</feature>
<feature type="compositionally biased region" description="Basic residues" evidence="1">
    <location>
        <begin position="49"/>
        <end position="62"/>
    </location>
</feature>
<gene>
    <name evidence="2" type="ORF">BOX15_Mlig006310g1</name>
</gene>
<dbReference type="EMBL" id="NIVC01000881">
    <property type="protein sequence ID" value="PAA75488.1"/>
    <property type="molecule type" value="Genomic_DNA"/>
</dbReference>
<feature type="compositionally biased region" description="Polar residues" evidence="1">
    <location>
        <begin position="27"/>
        <end position="39"/>
    </location>
</feature>
<comment type="caution">
    <text evidence="2">The sequence shown here is derived from an EMBL/GenBank/DDBJ whole genome shotgun (WGS) entry which is preliminary data.</text>
</comment>
<sequence>MFAVLIARRATERQRIPRVFRDRMRSHSQQPSPVATTYNKPERQTASTPRKRARPAKRKRSASKGASRMRSASRGTRKPKRSASTGAGKKRRRATRK</sequence>